<organism evidence="6 7">
    <name type="scientific">Evansella caseinilytica</name>
    <dbReference type="NCBI Taxonomy" id="1503961"/>
    <lineage>
        <taxon>Bacteria</taxon>
        <taxon>Bacillati</taxon>
        <taxon>Bacillota</taxon>
        <taxon>Bacilli</taxon>
        <taxon>Bacillales</taxon>
        <taxon>Bacillaceae</taxon>
        <taxon>Evansella</taxon>
    </lineage>
</organism>
<dbReference type="PROSITE" id="PS51099">
    <property type="entry name" value="PTS_EIIB_TYPE_2"/>
    <property type="match status" value="1"/>
</dbReference>
<dbReference type="InterPro" id="IPR011608">
    <property type="entry name" value="PRD"/>
</dbReference>
<dbReference type="AlphaFoldDB" id="A0A1H3UGL7"/>
<dbReference type="GO" id="GO:0009401">
    <property type="term" value="P:phosphoenolpyruvate-dependent sugar phosphotransferase system"/>
    <property type="evidence" value="ECO:0007669"/>
    <property type="project" value="InterPro"/>
</dbReference>
<feature type="domain" description="PRD" evidence="5">
    <location>
        <begin position="307"/>
        <end position="414"/>
    </location>
</feature>
<dbReference type="PROSITE" id="PS51372">
    <property type="entry name" value="PRD_2"/>
    <property type="match status" value="2"/>
</dbReference>
<feature type="domain" description="PTS EIIB type-2" evidence="4">
    <location>
        <begin position="419"/>
        <end position="507"/>
    </location>
</feature>
<dbReference type="PANTHER" id="PTHR30185">
    <property type="entry name" value="CRYPTIC BETA-GLUCOSIDE BGL OPERON ANTITERMINATOR"/>
    <property type="match status" value="1"/>
</dbReference>
<gene>
    <name evidence="6" type="ORF">SAMN05421736_12146</name>
</gene>
<dbReference type="CDD" id="cd00211">
    <property type="entry name" value="PTS_IIA_fru"/>
    <property type="match status" value="1"/>
</dbReference>
<accession>A0A1H3UGL7</accession>
<evidence type="ECO:0000256" key="2">
    <source>
        <dbReference type="ARBA" id="ARBA00022737"/>
    </source>
</evidence>
<dbReference type="STRING" id="1503961.SAMN05421736_12146"/>
<feature type="domain" description="PRD" evidence="5">
    <location>
        <begin position="196"/>
        <end position="301"/>
    </location>
</feature>
<dbReference type="Gene3D" id="1.10.1790.10">
    <property type="entry name" value="PRD domain"/>
    <property type="match status" value="2"/>
</dbReference>
<sequence>MIVDKRCTQMISMLLAANTCVSVEALAGRLGVSKRTVYYDMKKINDWLKDKKLTEVRKKHGKGYYLEEAVKEKAEEMFGGMVKIDYIYSPEERLALIAVKLLTSTAPVFLDELMEICQVSKGTASADLKELKHLFSEGQLRIAFTRNHGYVIHGQETRKRQLLVHYLSQLMENKHGWEDIFRHIHLSFHDNDLNTEGIYVHLQSIKAIIADCEQELANEFTDEMVHLLALQLIVMIQRLLQGYRIRIDREERKALRSTPEYRAAVNMARRLEHVYRLSISDSEICFFTMHLLGSKVNYSDLEAAQNDEMEKLKQVVKEIIHIFQSYACLLIRDVSRFEETLFTHLKPAYYRIKYNVSAKDGSAQKLKEHFKEIFWLTKKSVSPLEDLLGKTIADAEIAYIAMHFGGWLQRAGKKPVKRKKAFIVCENGLGTSNILWGQLEKLMTTVDIAGCISKRQYESKEYEADYIFSTTFLTPQKQPVLVVNPILSDQDKQAVLSFINQDDGAVRALKTPSPADIMNAVRKYATIHDERKLMEELTAVYQEHAVTTKREEKPVLKELLTKEMIQYQETAGDWKAAIRLAAAPLIKNGSITHAYVQAMIANVEELGPYVVIAPGIALPHARPEQGVNKLGMSLLRLKESVYFSEQEKHRARLIIVLAAVDNEKHLRALSQLMTMLSDEAVLQQILTAESSGEIIGYIDQYSLV</sequence>
<dbReference type="InterPro" id="IPR036095">
    <property type="entry name" value="PTS_EIIB-like_sf"/>
</dbReference>
<evidence type="ECO:0000259" key="5">
    <source>
        <dbReference type="PROSITE" id="PS51372"/>
    </source>
</evidence>
<dbReference type="Pfam" id="PF08279">
    <property type="entry name" value="HTH_11"/>
    <property type="match status" value="1"/>
</dbReference>
<dbReference type="InterPro" id="IPR013196">
    <property type="entry name" value="HTH_11"/>
</dbReference>
<dbReference type="InterPro" id="IPR036388">
    <property type="entry name" value="WH-like_DNA-bd_sf"/>
</dbReference>
<dbReference type="SUPFAM" id="SSF46785">
    <property type="entry name" value="Winged helix' DNA-binding domain"/>
    <property type="match status" value="1"/>
</dbReference>
<dbReference type="Pfam" id="PF00874">
    <property type="entry name" value="PRD"/>
    <property type="match status" value="2"/>
</dbReference>
<name>A0A1H3UGL7_9BACI</name>
<dbReference type="PROSITE" id="PS51094">
    <property type="entry name" value="PTS_EIIA_TYPE_2"/>
    <property type="match status" value="1"/>
</dbReference>
<dbReference type="EMBL" id="FNPI01000021">
    <property type="protein sequence ID" value="SDZ61538.1"/>
    <property type="molecule type" value="Genomic_DNA"/>
</dbReference>
<dbReference type="SUPFAM" id="SSF52794">
    <property type="entry name" value="PTS system IIB component-like"/>
    <property type="match status" value="1"/>
</dbReference>
<dbReference type="GO" id="GO:0008982">
    <property type="term" value="F:protein-N(PI)-phosphohistidine-sugar phosphotransferase activity"/>
    <property type="evidence" value="ECO:0007669"/>
    <property type="project" value="InterPro"/>
</dbReference>
<dbReference type="SUPFAM" id="SSF55804">
    <property type="entry name" value="Phoshotransferase/anion transport protein"/>
    <property type="match status" value="1"/>
</dbReference>
<feature type="domain" description="PTS EIIA type-2" evidence="3">
    <location>
        <begin position="558"/>
        <end position="701"/>
    </location>
</feature>
<keyword evidence="2" id="KW-0677">Repeat</keyword>
<dbReference type="GO" id="GO:0006355">
    <property type="term" value="P:regulation of DNA-templated transcription"/>
    <property type="evidence" value="ECO:0007669"/>
    <property type="project" value="InterPro"/>
</dbReference>
<dbReference type="InterPro" id="IPR036634">
    <property type="entry name" value="PRD_sf"/>
</dbReference>
<reference evidence="7" key="1">
    <citation type="submission" date="2016-10" db="EMBL/GenBank/DDBJ databases">
        <authorList>
            <person name="Varghese N."/>
            <person name="Submissions S."/>
        </authorList>
    </citation>
    <scope>NUCLEOTIDE SEQUENCE [LARGE SCALE GENOMIC DNA]</scope>
    <source>
        <strain evidence="7">SP</strain>
    </source>
</reference>
<dbReference type="OrthoDB" id="369398at2"/>
<dbReference type="InterPro" id="IPR013011">
    <property type="entry name" value="PTS_EIIB_2"/>
</dbReference>
<dbReference type="Gene3D" id="3.40.50.2300">
    <property type="match status" value="1"/>
</dbReference>
<evidence type="ECO:0000259" key="4">
    <source>
        <dbReference type="PROSITE" id="PS51099"/>
    </source>
</evidence>
<dbReference type="Proteomes" id="UP000198935">
    <property type="component" value="Unassembled WGS sequence"/>
</dbReference>
<evidence type="ECO:0000313" key="6">
    <source>
        <dbReference type="EMBL" id="SDZ61538.1"/>
    </source>
</evidence>
<dbReference type="InterPro" id="IPR016152">
    <property type="entry name" value="PTrfase/Anion_transptr"/>
</dbReference>
<keyword evidence="1" id="KW-0808">Transferase</keyword>
<protein>
    <submittedName>
        <fullName evidence="6">Transcriptional antiterminator</fullName>
    </submittedName>
</protein>
<dbReference type="Gene3D" id="1.10.10.10">
    <property type="entry name" value="Winged helix-like DNA-binding domain superfamily/Winged helix DNA-binding domain"/>
    <property type="match status" value="1"/>
</dbReference>
<dbReference type="Pfam" id="PF00359">
    <property type="entry name" value="PTS_EIIA_2"/>
    <property type="match status" value="1"/>
</dbReference>
<proteinExistence type="predicted"/>
<dbReference type="PROSITE" id="PS00372">
    <property type="entry name" value="PTS_EIIA_TYPE_2_HIS"/>
    <property type="match status" value="1"/>
</dbReference>
<evidence type="ECO:0000256" key="1">
    <source>
        <dbReference type="ARBA" id="ARBA00022679"/>
    </source>
</evidence>
<dbReference type="PANTHER" id="PTHR30185:SF9">
    <property type="entry name" value="MANNITOL-SPECIFIC PHOSPHOTRANSFERASE ENZYME IIA COMPONENT"/>
    <property type="match status" value="1"/>
</dbReference>
<dbReference type="CDD" id="cd05568">
    <property type="entry name" value="PTS_IIB_bgl_like"/>
    <property type="match status" value="1"/>
</dbReference>
<dbReference type="Gene3D" id="3.40.930.10">
    <property type="entry name" value="Mannitol-specific EII, Chain A"/>
    <property type="match status" value="1"/>
</dbReference>
<dbReference type="InterPro" id="IPR002178">
    <property type="entry name" value="PTS_EIIA_type-2_dom"/>
</dbReference>
<dbReference type="SUPFAM" id="SSF63520">
    <property type="entry name" value="PTS-regulatory domain, PRD"/>
    <property type="match status" value="2"/>
</dbReference>
<evidence type="ECO:0000313" key="7">
    <source>
        <dbReference type="Proteomes" id="UP000198935"/>
    </source>
</evidence>
<dbReference type="InterPro" id="IPR036390">
    <property type="entry name" value="WH_DNA-bd_sf"/>
</dbReference>
<keyword evidence="7" id="KW-1185">Reference proteome</keyword>
<evidence type="ECO:0000259" key="3">
    <source>
        <dbReference type="PROSITE" id="PS51094"/>
    </source>
</evidence>
<dbReference type="InterPro" id="IPR050661">
    <property type="entry name" value="BglG_antiterminators"/>
</dbReference>